<dbReference type="Pfam" id="PF00472">
    <property type="entry name" value="RF-1"/>
    <property type="match status" value="1"/>
</dbReference>
<dbReference type="InterPro" id="IPR000352">
    <property type="entry name" value="Pep_chain_release_fac_I"/>
</dbReference>
<protein>
    <recommendedName>
        <fullName evidence="6">Prokaryotic-type class I peptide chain release factors domain-containing protein</fullName>
    </recommendedName>
</protein>
<comment type="similarity">
    <text evidence="2">Belongs to the prokaryotic/mitochondrial release factor family.</text>
</comment>
<dbReference type="GO" id="GO:0005739">
    <property type="term" value="C:mitochondrion"/>
    <property type="evidence" value="ECO:0007669"/>
    <property type="project" value="UniProtKB-SubCell"/>
</dbReference>
<dbReference type="AlphaFoldDB" id="A0A1E4TSF2"/>
<keyword evidence="4" id="KW-0496">Mitochondrion</keyword>
<dbReference type="OrthoDB" id="277888at2759"/>
<accession>A0A1E4TSF2</accession>
<dbReference type="Gene3D" id="3.30.160.20">
    <property type="match status" value="1"/>
</dbReference>
<name>A0A1E4TSF2_PACTA</name>
<feature type="domain" description="Prokaryotic-type class I peptide chain release factors" evidence="6">
    <location>
        <begin position="95"/>
        <end position="197"/>
    </location>
</feature>
<keyword evidence="3" id="KW-0809">Transit peptide</keyword>
<comment type="subcellular location">
    <subcellularLocation>
        <location evidence="1">Mitochondrion</location>
    </subcellularLocation>
</comment>
<dbReference type="STRING" id="669874.A0A1E4TSF2"/>
<keyword evidence="8" id="KW-1185">Reference proteome</keyword>
<dbReference type="GO" id="GO:0003747">
    <property type="term" value="F:translation release factor activity"/>
    <property type="evidence" value="ECO:0007669"/>
    <property type="project" value="InterPro"/>
</dbReference>
<dbReference type="PANTHER" id="PTHR46203:SF1">
    <property type="entry name" value="MITOCHONDRIAL TRANSLATION RELEASE FACTOR IN RESCUE"/>
    <property type="match status" value="1"/>
</dbReference>
<dbReference type="EMBL" id="KV454015">
    <property type="protein sequence ID" value="ODV94666.1"/>
    <property type="molecule type" value="Genomic_DNA"/>
</dbReference>
<evidence type="ECO:0000256" key="1">
    <source>
        <dbReference type="ARBA" id="ARBA00004173"/>
    </source>
</evidence>
<dbReference type="InterPro" id="IPR052405">
    <property type="entry name" value="Mito_Transl_Release_Factor"/>
</dbReference>
<organism evidence="7 8">
    <name type="scientific">Pachysolen tannophilus NRRL Y-2460</name>
    <dbReference type="NCBI Taxonomy" id="669874"/>
    <lineage>
        <taxon>Eukaryota</taxon>
        <taxon>Fungi</taxon>
        <taxon>Dikarya</taxon>
        <taxon>Ascomycota</taxon>
        <taxon>Saccharomycotina</taxon>
        <taxon>Pichiomycetes</taxon>
        <taxon>Pachysolenaceae</taxon>
        <taxon>Pachysolen</taxon>
    </lineage>
</organism>
<sequence length="225" mass="25438">MIKSIFCGVRCMALNSGNIGLCGKSFNKVLGKSFRSWTISFSGSSSTSLFGTKLELEPNSNSNSNTKSGDEEEEDNQVKVKLKLPKKTKMPPRPKVNEDEIEEKFIKGGSGKGGQKINKTNSKVQLTHILTGLVVTSQATRSREQNRKIAREILALKLQDIQDPINSRLNILKEKKKLQNEKKKAKSKKKYQKLQQEKLDTENKDSNEEQEFIKKLILKKDIELN</sequence>
<feature type="compositionally biased region" description="Basic and acidic residues" evidence="5">
    <location>
        <begin position="195"/>
        <end position="209"/>
    </location>
</feature>
<feature type="region of interest" description="Disordered" evidence="5">
    <location>
        <begin position="53"/>
        <end position="82"/>
    </location>
</feature>
<feature type="compositionally biased region" description="Basic residues" evidence="5">
    <location>
        <begin position="183"/>
        <end position="192"/>
    </location>
</feature>
<dbReference type="GO" id="GO:0032543">
    <property type="term" value="P:mitochondrial translation"/>
    <property type="evidence" value="ECO:0007669"/>
    <property type="project" value="UniProtKB-ARBA"/>
</dbReference>
<evidence type="ECO:0000256" key="3">
    <source>
        <dbReference type="ARBA" id="ARBA00022946"/>
    </source>
</evidence>
<feature type="region of interest" description="Disordered" evidence="5">
    <location>
        <begin position="178"/>
        <end position="209"/>
    </location>
</feature>
<dbReference type="Proteomes" id="UP000094236">
    <property type="component" value="Unassembled WGS sequence"/>
</dbReference>
<evidence type="ECO:0000259" key="6">
    <source>
        <dbReference type="Pfam" id="PF00472"/>
    </source>
</evidence>
<evidence type="ECO:0000256" key="4">
    <source>
        <dbReference type="ARBA" id="ARBA00023128"/>
    </source>
</evidence>
<reference evidence="8" key="1">
    <citation type="submission" date="2016-05" db="EMBL/GenBank/DDBJ databases">
        <title>Comparative genomics of biotechnologically important yeasts.</title>
        <authorList>
            <consortium name="DOE Joint Genome Institute"/>
            <person name="Riley R."/>
            <person name="Haridas S."/>
            <person name="Wolfe K.H."/>
            <person name="Lopes M.R."/>
            <person name="Hittinger C.T."/>
            <person name="Goker M."/>
            <person name="Salamov A."/>
            <person name="Wisecaver J."/>
            <person name="Long T.M."/>
            <person name="Aerts A.L."/>
            <person name="Barry K."/>
            <person name="Choi C."/>
            <person name="Clum A."/>
            <person name="Coughlan A.Y."/>
            <person name="Deshpande S."/>
            <person name="Douglass A.P."/>
            <person name="Hanson S.J."/>
            <person name="Klenk H.-P."/>
            <person name="Labutti K."/>
            <person name="Lapidus A."/>
            <person name="Lindquist E."/>
            <person name="Lipzen A."/>
            <person name="Meier-Kolthoff J.P."/>
            <person name="Ohm R.A."/>
            <person name="Otillar R.P."/>
            <person name="Pangilinan J."/>
            <person name="Peng Y."/>
            <person name="Rokas A."/>
            <person name="Rosa C.A."/>
            <person name="Scheuner C."/>
            <person name="Sibirny A.A."/>
            <person name="Slot J.C."/>
            <person name="Stielow J.B."/>
            <person name="Sun H."/>
            <person name="Kurtzman C.P."/>
            <person name="Blackwell M."/>
            <person name="Grigoriev I.V."/>
            <person name="Jeffries T.W."/>
        </authorList>
    </citation>
    <scope>NUCLEOTIDE SEQUENCE [LARGE SCALE GENOMIC DNA]</scope>
    <source>
        <strain evidence="8">NRRL Y-2460</strain>
    </source>
</reference>
<dbReference type="SUPFAM" id="SSF75620">
    <property type="entry name" value="Release factor"/>
    <property type="match status" value="1"/>
</dbReference>
<evidence type="ECO:0000313" key="7">
    <source>
        <dbReference type="EMBL" id="ODV94666.1"/>
    </source>
</evidence>
<dbReference type="InterPro" id="IPR045853">
    <property type="entry name" value="Pep_chain_release_fac_I_sf"/>
</dbReference>
<evidence type="ECO:0000256" key="2">
    <source>
        <dbReference type="ARBA" id="ARBA00010835"/>
    </source>
</evidence>
<gene>
    <name evidence="7" type="ORF">PACTADRAFT_81231</name>
</gene>
<dbReference type="PANTHER" id="PTHR46203">
    <property type="entry name" value="PROBABLE PEPTIDE CHAIN RELEASE FACTOR C12ORF65"/>
    <property type="match status" value="1"/>
</dbReference>
<evidence type="ECO:0000313" key="8">
    <source>
        <dbReference type="Proteomes" id="UP000094236"/>
    </source>
</evidence>
<evidence type="ECO:0000256" key="5">
    <source>
        <dbReference type="SAM" id="MobiDB-lite"/>
    </source>
</evidence>
<proteinExistence type="inferred from homology"/>
<dbReference type="FunFam" id="3.30.160.20:FF:000065">
    <property type="entry name" value="Peptidyl-tRNA hydrolase domain protein"/>
    <property type="match status" value="1"/>
</dbReference>